<keyword evidence="2" id="KW-0203">Cytokinin biosynthesis</keyword>
<dbReference type="PANTHER" id="PTHR31223:SF70">
    <property type="entry name" value="LOG FAMILY PROTEIN YJL055W"/>
    <property type="match status" value="1"/>
</dbReference>
<protein>
    <recommendedName>
        <fullName evidence="2">Cytokinin riboside 5'-monophosphate phosphoribohydrolase</fullName>
        <ecNumber evidence="2">3.2.2.n1</ecNumber>
    </recommendedName>
</protein>
<dbReference type="Proteomes" id="UP001499987">
    <property type="component" value="Unassembled WGS sequence"/>
</dbReference>
<comment type="similarity">
    <text evidence="1 2">Belongs to the LOG family.</text>
</comment>
<sequence>MTGFRRVGVFCGARPARQEYLDLARETGRWLGRRRVGLVYGGGGTGLMGAVAEGALLTGSYVTGVVPHHLLSLEGRQPPGVELMVVATMHERKALMYQLSDAFVVLPGGLGTADELMEIATWAKLGLHSKPVFVVNHGGFFDGLLAWLDLAVGERMMTAADRSLIRDVPSLDALDGCFSPDLPVPVAGAAPGLPR</sequence>
<comment type="catalytic activity">
    <reaction evidence="2">
        <text>9-ribosyl-trans-zeatin 5'-phosphate + H2O = trans-zeatin + D-ribose 5-phosphate</text>
        <dbReference type="Rhea" id="RHEA:48564"/>
        <dbReference type="ChEBI" id="CHEBI:15377"/>
        <dbReference type="ChEBI" id="CHEBI:16522"/>
        <dbReference type="ChEBI" id="CHEBI:78346"/>
        <dbReference type="ChEBI" id="CHEBI:87947"/>
        <dbReference type="EC" id="3.2.2.n1"/>
    </reaction>
</comment>
<proteinExistence type="inferred from homology"/>
<reference evidence="3 4" key="1">
    <citation type="journal article" date="2019" name="Int. J. Syst. Evol. Microbiol.">
        <title>The Global Catalogue of Microorganisms (GCM) 10K type strain sequencing project: providing services to taxonomists for standard genome sequencing and annotation.</title>
        <authorList>
            <consortium name="The Broad Institute Genomics Platform"/>
            <consortium name="The Broad Institute Genome Sequencing Center for Infectious Disease"/>
            <person name="Wu L."/>
            <person name="Ma J."/>
        </authorList>
    </citation>
    <scope>NUCLEOTIDE SEQUENCE [LARGE SCALE GENOMIC DNA]</scope>
    <source>
        <strain evidence="3 4">JCM 13002</strain>
    </source>
</reference>
<dbReference type="InterPro" id="IPR031100">
    <property type="entry name" value="LOG_fam"/>
</dbReference>
<keyword evidence="4" id="KW-1185">Reference proteome</keyword>
<dbReference type="SUPFAM" id="SSF102405">
    <property type="entry name" value="MCP/YpsA-like"/>
    <property type="match status" value="1"/>
</dbReference>
<evidence type="ECO:0000256" key="2">
    <source>
        <dbReference type="RuleBase" id="RU363015"/>
    </source>
</evidence>
<dbReference type="Gene3D" id="3.40.50.450">
    <property type="match status" value="1"/>
</dbReference>
<evidence type="ECO:0000313" key="4">
    <source>
        <dbReference type="Proteomes" id="UP001499987"/>
    </source>
</evidence>
<dbReference type="InterPro" id="IPR005269">
    <property type="entry name" value="LOG"/>
</dbReference>
<dbReference type="RefSeq" id="WP_344626075.1">
    <property type="nucleotide sequence ID" value="NZ_BAAALD010000058.1"/>
</dbReference>
<comment type="catalytic activity">
    <reaction evidence="2">
        <text>N(6)-(dimethylallyl)adenosine 5'-phosphate + H2O = N(6)-dimethylallyladenine + D-ribose 5-phosphate</text>
        <dbReference type="Rhea" id="RHEA:48560"/>
        <dbReference type="ChEBI" id="CHEBI:15377"/>
        <dbReference type="ChEBI" id="CHEBI:17660"/>
        <dbReference type="ChEBI" id="CHEBI:57526"/>
        <dbReference type="ChEBI" id="CHEBI:78346"/>
        <dbReference type="EC" id="3.2.2.n1"/>
    </reaction>
</comment>
<dbReference type="NCBIfam" id="TIGR00730">
    <property type="entry name" value="Rossman fold protein, TIGR00730 family"/>
    <property type="match status" value="1"/>
</dbReference>
<dbReference type="Pfam" id="PF03641">
    <property type="entry name" value="Lysine_decarbox"/>
    <property type="match status" value="1"/>
</dbReference>
<keyword evidence="2" id="KW-0378">Hydrolase</keyword>
<dbReference type="EC" id="3.2.2.n1" evidence="2"/>
<evidence type="ECO:0000256" key="1">
    <source>
        <dbReference type="ARBA" id="ARBA00006763"/>
    </source>
</evidence>
<accession>A0ABN1TVP7</accession>
<name>A0ABN1TVP7_9ACTN</name>
<organism evidence="3 4">
    <name type="scientific">Kitasatospora arboriphila</name>
    <dbReference type="NCBI Taxonomy" id="258052"/>
    <lineage>
        <taxon>Bacteria</taxon>
        <taxon>Bacillati</taxon>
        <taxon>Actinomycetota</taxon>
        <taxon>Actinomycetes</taxon>
        <taxon>Kitasatosporales</taxon>
        <taxon>Streptomycetaceae</taxon>
        <taxon>Kitasatospora</taxon>
    </lineage>
</organism>
<comment type="caution">
    <text evidence="3">The sequence shown here is derived from an EMBL/GenBank/DDBJ whole genome shotgun (WGS) entry which is preliminary data.</text>
</comment>
<gene>
    <name evidence="3" type="ORF">GCM10009663_51690</name>
</gene>
<dbReference type="EMBL" id="BAAALD010000058">
    <property type="protein sequence ID" value="GAA1102813.1"/>
    <property type="molecule type" value="Genomic_DNA"/>
</dbReference>
<dbReference type="PANTHER" id="PTHR31223">
    <property type="entry name" value="LOG FAMILY PROTEIN YJL055W"/>
    <property type="match status" value="1"/>
</dbReference>
<evidence type="ECO:0000313" key="3">
    <source>
        <dbReference type="EMBL" id="GAA1102813.1"/>
    </source>
</evidence>